<dbReference type="SUPFAM" id="SSF57701">
    <property type="entry name" value="Zn2/Cys6 DNA-binding domain"/>
    <property type="match status" value="1"/>
</dbReference>
<evidence type="ECO:0000313" key="2">
    <source>
        <dbReference type="EMBL" id="KAG2106660.1"/>
    </source>
</evidence>
<evidence type="ECO:0008006" key="4">
    <source>
        <dbReference type="Google" id="ProtNLM"/>
    </source>
</evidence>
<dbReference type="CDD" id="cd00067">
    <property type="entry name" value="GAL4"/>
    <property type="match status" value="1"/>
</dbReference>
<accession>A0A9P7JSN2</accession>
<dbReference type="GO" id="GO:0008270">
    <property type="term" value="F:zinc ion binding"/>
    <property type="evidence" value="ECO:0007669"/>
    <property type="project" value="InterPro"/>
</dbReference>
<dbReference type="AlphaFoldDB" id="A0A9P7JSN2"/>
<dbReference type="InterPro" id="IPR036864">
    <property type="entry name" value="Zn2-C6_fun-type_DNA-bd_sf"/>
</dbReference>
<organism evidence="2 3">
    <name type="scientific">Suillus discolor</name>
    <dbReference type="NCBI Taxonomy" id="1912936"/>
    <lineage>
        <taxon>Eukaryota</taxon>
        <taxon>Fungi</taxon>
        <taxon>Dikarya</taxon>
        <taxon>Basidiomycota</taxon>
        <taxon>Agaricomycotina</taxon>
        <taxon>Agaricomycetes</taxon>
        <taxon>Agaricomycetidae</taxon>
        <taxon>Boletales</taxon>
        <taxon>Suillineae</taxon>
        <taxon>Suillaceae</taxon>
        <taxon>Suillus</taxon>
    </lineage>
</organism>
<dbReference type="Proteomes" id="UP000823399">
    <property type="component" value="Unassembled WGS sequence"/>
</dbReference>
<gene>
    <name evidence="2" type="ORF">F5147DRAFT_578960</name>
</gene>
<feature type="compositionally biased region" description="Low complexity" evidence="1">
    <location>
        <begin position="136"/>
        <end position="155"/>
    </location>
</feature>
<dbReference type="OrthoDB" id="5419315at2759"/>
<comment type="caution">
    <text evidence="2">The sequence shown here is derived from an EMBL/GenBank/DDBJ whole genome shotgun (WGS) entry which is preliminary data.</text>
</comment>
<dbReference type="EMBL" id="JABBWM010000035">
    <property type="protein sequence ID" value="KAG2106660.1"/>
    <property type="molecule type" value="Genomic_DNA"/>
</dbReference>
<keyword evidence="3" id="KW-1185">Reference proteome</keyword>
<dbReference type="RefSeq" id="XP_041291698.1">
    <property type="nucleotide sequence ID" value="XM_041431461.1"/>
</dbReference>
<feature type="non-terminal residue" evidence="2">
    <location>
        <position position="189"/>
    </location>
</feature>
<sequence length="189" mass="20919">TCRLRRKKCDEQREDNSCSTCKRLRIDCLGWGTRRPEWMRDKKAVNDYKASIKSQLTHAGLIRGQPELWRVPQVGAVAPAGQTVLSQCPRCREIVPPGVDFATHFIGCGAEELFTKAHTPFHYPSRPKHTGGQLESSSMSASSSPAFASQQFQGSTSGSRSLQINDFEMPMLVDSLGDATAMPVFGRFL</sequence>
<feature type="region of interest" description="Disordered" evidence="1">
    <location>
        <begin position="124"/>
        <end position="160"/>
    </location>
</feature>
<protein>
    <recommendedName>
        <fullName evidence="4">Zn(2)-C6 fungal-type domain-containing protein</fullName>
    </recommendedName>
</protein>
<dbReference type="GeneID" id="64693720"/>
<reference evidence="2" key="1">
    <citation type="journal article" date="2020" name="New Phytol.">
        <title>Comparative genomics reveals dynamic genome evolution in host specialist ectomycorrhizal fungi.</title>
        <authorList>
            <person name="Lofgren L.A."/>
            <person name="Nguyen N.H."/>
            <person name="Vilgalys R."/>
            <person name="Ruytinx J."/>
            <person name="Liao H.L."/>
            <person name="Branco S."/>
            <person name="Kuo A."/>
            <person name="LaButti K."/>
            <person name="Lipzen A."/>
            <person name="Andreopoulos W."/>
            <person name="Pangilinan J."/>
            <person name="Riley R."/>
            <person name="Hundley H."/>
            <person name="Na H."/>
            <person name="Barry K."/>
            <person name="Grigoriev I.V."/>
            <person name="Stajich J.E."/>
            <person name="Kennedy P.G."/>
        </authorList>
    </citation>
    <scope>NUCLEOTIDE SEQUENCE</scope>
    <source>
        <strain evidence="2">FC423</strain>
    </source>
</reference>
<evidence type="ECO:0000313" key="3">
    <source>
        <dbReference type="Proteomes" id="UP000823399"/>
    </source>
</evidence>
<evidence type="ECO:0000256" key="1">
    <source>
        <dbReference type="SAM" id="MobiDB-lite"/>
    </source>
</evidence>
<name>A0A9P7JSN2_9AGAM</name>
<dbReference type="GO" id="GO:0000981">
    <property type="term" value="F:DNA-binding transcription factor activity, RNA polymerase II-specific"/>
    <property type="evidence" value="ECO:0007669"/>
    <property type="project" value="InterPro"/>
</dbReference>
<proteinExistence type="predicted"/>
<dbReference type="InterPro" id="IPR001138">
    <property type="entry name" value="Zn2Cys6_DnaBD"/>
</dbReference>